<organism evidence="2 3">
    <name type="scientific">Roseburia hominis (strain DSM 16839 / JCM 17582 / NCIMB 14029 / A2-183)</name>
    <dbReference type="NCBI Taxonomy" id="585394"/>
    <lineage>
        <taxon>Bacteria</taxon>
        <taxon>Bacillati</taxon>
        <taxon>Bacillota</taxon>
        <taxon>Clostridia</taxon>
        <taxon>Lachnospirales</taxon>
        <taxon>Lachnospiraceae</taxon>
        <taxon>Roseburia</taxon>
    </lineage>
</organism>
<gene>
    <name evidence="2" type="ordered locus">RHOM_02255</name>
</gene>
<name>G2T1S9_ROSHA</name>
<keyword evidence="3" id="KW-1185">Reference proteome</keyword>
<evidence type="ECO:0000256" key="1">
    <source>
        <dbReference type="SAM" id="MobiDB-lite"/>
    </source>
</evidence>
<feature type="region of interest" description="Disordered" evidence="1">
    <location>
        <begin position="1"/>
        <end position="28"/>
    </location>
</feature>
<dbReference type="HOGENOM" id="CLU_2865037_0_0_9"/>
<sequence>MPDTLRGLSKRGKTQHSMPDAARKNYLDFTPKNPPLPVTLERYGSLIFCLQLISCTLSRLLGAF</sequence>
<dbReference type="BioCyc" id="RHOM585394:G1H02-460-MONOMER"/>
<proteinExistence type="predicted"/>
<dbReference type="AlphaFoldDB" id="G2T1S9"/>
<protein>
    <submittedName>
        <fullName evidence="2">Uncharacterized protein</fullName>
    </submittedName>
</protein>
<evidence type="ECO:0000313" key="3">
    <source>
        <dbReference type="Proteomes" id="UP000008178"/>
    </source>
</evidence>
<dbReference type="EMBL" id="CP003040">
    <property type="protein sequence ID" value="AEN95573.1"/>
    <property type="molecule type" value="Genomic_DNA"/>
</dbReference>
<accession>G2T1S9</accession>
<dbReference type="Proteomes" id="UP000008178">
    <property type="component" value="Chromosome"/>
</dbReference>
<dbReference type="KEGG" id="rho:RHOM_02255"/>
<reference evidence="2 3" key="1">
    <citation type="journal article" date="2015" name="Genome Announc.">
        <title>Complete genome sequence of the human gut symbiont Roseburia hominis.</title>
        <authorList>
            <person name="Travis A.J."/>
            <person name="Kelly D."/>
            <person name="Flint H.J."/>
            <person name="Aminov R.I."/>
        </authorList>
    </citation>
    <scope>NUCLEOTIDE SEQUENCE [LARGE SCALE GENOMIC DNA]</scope>
    <source>
        <strain evidence="3">DSM 16839 / JCM 17582 / NCIMB 14029 / A2-183</strain>
    </source>
</reference>
<evidence type="ECO:0000313" key="2">
    <source>
        <dbReference type="EMBL" id="AEN95573.1"/>
    </source>
</evidence>